<dbReference type="PANTHER" id="PTHR43685">
    <property type="entry name" value="GLYCOSYLTRANSFERASE"/>
    <property type="match status" value="1"/>
</dbReference>
<dbReference type="Pfam" id="PF00535">
    <property type="entry name" value="Glycos_transf_2"/>
    <property type="match status" value="1"/>
</dbReference>
<gene>
    <name evidence="2" type="ORF">KO508_08595</name>
</gene>
<accession>A0ABS6A7F7</accession>
<reference evidence="2 3" key="1">
    <citation type="submission" date="2021-05" db="EMBL/GenBank/DDBJ databases">
        <title>Draft genomes of bacteria isolated from model marine particles.</title>
        <authorList>
            <person name="Datta M.S."/>
            <person name="Schwartzman J.A."/>
            <person name="Enke T.N."/>
            <person name="Saavedra J."/>
            <person name="Cermak N."/>
            <person name="Cordero O.X."/>
        </authorList>
    </citation>
    <scope>NUCLEOTIDE SEQUENCE [LARGE SCALE GENOMIC DNA]</scope>
    <source>
        <strain evidence="2 3">D2M19</strain>
    </source>
</reference>
<dbReference type="CDD" id="cd06420">
    <property type="entry name" value="GT2_Chondriotin_Pol_N"/>
    <property type="match status" value="1"/>
</dbReference>
<dbReference type="EMBL" id="JAHKPV010000015">
    <property type="protein sequence ID" value="MBU2874061.1"/>
    <property type="molecule type" value="Genomic_DNA"/>
</dbReference>
<sequence length="276" mass="31357">MKLSVIMTTYNSPEWLEKVLWGYSVQSHEDFEMIIGDDGSTKETQEVIDRIRDETGMKIKHVWQEDKGFRKCRILNKSILEVESEYVVFTDGDCIPRKDFLEVHAREAEPNKYLSGGYHKLPMSTSKAITKDDIISGRCFDLKWLKANGLKSSHKNSKLTATPLKAKIFNALTPTACNFKGSNGSAWLKDILAVNGFDERMPWGGLDREFGVRLTNIGIKPKHVRYNAIVIHLDHKRGYKDPELVAANKALRVDSEKQGITRTTHGIEQLSRPAHN</sequence>
<comment type="caution">
    <text evidence="2">The sequence shown here is derived from an EMBL/GenBank/DDBJ whole genome shotgun (WGS) entry which is preliminary data.</text>
</comment>
<organism evidence="2 3">
    <name type="scientific">Marinobacter salexigens</name>
    <dbReference type="NCBI Taxonomy" id="1925763"/>
    <lineage>
        <taxon>Bacteria</taxon>
        <taxon>Pseudomonadati</taxon>
        <taxon>Pseudomonadota</taxon>
        <taxon>Gammaproteobacteria</taxon>
        <taxon>Pseudomonadales</taxon>
        <taxon>Marinobacteraceae</taxon>
        <taxon>Marinobacter</taxon>
    </lineage>
</organism>
<feature type="domain" description="Glycosyltransferase 2-like" evidence="1">
    <location>
        <begin position="4"/>
        <end position="113"/>
    </location>
</feature>
<dbReference type="InterPro" id="IPR001173">
    <property type="entry name" value="Glyco_trans_2-like"/>
</dbReference>
<protein>
    <submittedName>
        <fullName evidence="2">Glycosyltransferase family 2 protein</fullName>
    </submittedName>
</protein>
<evidence type="ECO:0000313" key="2">
    <source>
        <dbReference type="EMBL" id="MBU2874061.1"/>
    </source>
</evidence>
<dbReference type="RefSeq" id="WP_216007916.1">
    <property type="nucleotide sequence ID" value="NZ_JAHKPV010000015.1"/>
</dbReference>
<evidence type="ECO:0000259" key="1">
    <source>
        <dbReference type="Pfam" id="PF00535"/>
    </source>
</evidence>
<dbReference type="PANTHER" id="PTHR43685:SF3">
    <property type="entry name" value="SLR2126 PROTEIN"/>
    <property type="match status" value="1"/>
</dbReference>
<name>A0ABS6A7F7_9GAMM</name>
<keyword evidence="3" id="KW-1185">Reference proteome</keyword>
<dbReference type="Proteomes" id="UP000753376">
    <property type="component" value="Unassembled WGS sequence"/>
</dbReference>
<dbReference type="InterPro" id="IPR050834">
    <property type="entry name" value="Glycosyltransf_2"/>
</dbReference>
<evidence type="ECO:0000313" key="3">
    <source>
        <dbReference type="Proteomes" id="UP000753376"/>
    </source>
</evidence>
<proteinExistence type="predicted"/>